<reference evidence="3" key="1">
    <citation type="submission" date="2025-08" db="UniProtKB">
        <authorList>
            <consortium name="Ensembl"/>
        </authorList>
    </citation>
    <scope>IDENTIFICATION</scope>
</reference>
<dbReference type="PROSITE" id="PS00615">
    <property type="entry name" value="C_TYPE_LECTIN_1"/>
    <property type="match status" value="1"/>
</dbReference>
<dbReference type="PROSITE" id="PS50041">
    <property type="entry name" value="C_TYPE_LECTIN_2"/>
    <property type="match status" value="2"/>
</dbReference>
<dbReference type="AlphaFoldDB" id="A0A3B3C272"/>
<dbReference type="SUPFAM" id="SSF56436">
    <property type="entry name" value="C-type lectin-like"/>
    <property type="match status" value="2"/>
</dbReference>
<dbReference type="PANTHER" id="PTHR45784">
    <property type="entry name" value="C-TYPE LECTIN DOMAIN FAMILY 20 MEMBER A-RELATED"/>
    <property type="match status" value="1"/>
</dbReference>
<dbReference type="SMART" id="SM00034">
    <property type="entry name" value="CLECT"/>
    <property type="match status" value="1"/>
</dbReference>
<dbReference type="Proteomes" id="UP000261560">
    <property type="component" value="Unplaced"/>
</dbReference>
<dbReference type="STRING" id="30732.ENSOMEP00000011679"/>
<keyword evidence="1" id="KW-1015">Disulfide bond</keyword>
<evidence type="ECO:0000313" key="3">
    <source>
        <dbReference type="Ensembl" id="ENSOMEP00000011679.1"/>
    </source>
</evidence>
<accession>A0A3B3C272</accession>
<feature type="domain" description="C-type lectin" evidence="2">
    <location>
        <begin position="56"/>
        <end position="163"/>
    </location>
</feature>
<keyword evidence="4" id="KW-1185">Reference proteome</keyword>
<dbReference type="Gene3D" id="3.10.100.10">
    <property type="entry name" value="Mannose-Binding Protein A, subunit A"/>
    <property type="match status" value="2"/>
</dbReference>
<sequence>MSDTNFYKQDDANFRNWKVGEPNNYNGHESCVILSRADNGLWNDSLCSPIGLNVTFVYINKSMNWSEALRFCREHHTDLASVRNMEENQKIMELLPPGKGVWIGLYRDTWKWADGSNSSFRSWRDLEPNNYQGLNESCAAAYFGDSGKWEDRKCDEKKAFICYAGEFMKICDFGILYRSV</sequence>
<protein>
    <recommendedName>
        <fullName evidence="2">C-type lectin domain-containing protein</fullName>
    </recommendedName>
</protein>
<evidence type="ECO:0000259" key="2">
    <source>
        <dbReference type="PROSITE" id="PS50041"/>
    </source>
</evidence>
<feature type="domain" description="C-type lectin" evidence="2">
    <location>
        <begin position="1"/>
        <end position="48"/>
    </location>
</feature>
<evidence type="ECO:0000313" key="4">
    <source>
        <dbReference type="Proteomes" id="UP000261560"/>
    </source>
</evidence>
<name>A0A3B3C272_ORYME</name>
<dbReference type="InterPro" id="IPR018378">
    <property type="entry name" value="C-type_lectin_CS"/>
</dbReference>
<dbReference type="OMA" id="SYCRANY"/>
<proteinExistence type="predicted"/>
<dbReference type="PaxDb" id="30732-ENSOMEP00000011679"/>
<dbReference type="InterPro" id="IPR016186">
    <property type="entry name" value="C-type_lectin-like/link_sf"/>
</dbReference>
<dbReference type="PANTHER" id="PTHR45784:SF3">
    <property type="entry name" value="C-TYPE LECTIN DOMAIN FAMILY 4 MEMBER K-LIKE-RELATED"/>
    <property type="match status" value="1"/>
</dbReference>
<evidence type="ECO:0000256" key="1">
    <source>
        <dbReference type="ARBA" id="ARBA00023157"/>
    </source>
</evidence>
<dbReference type="Pfam" id="PF00059">
    <property type="entry name" value="Lectin_C"/>
    <property type="match status" value="1"/>
</dbReference>
<reference evidence="3" key="2">
    <citation type="submission" date="2025-09" db="UniProtKB">
        <authorList>
            <consortium name="Ensembl"/>
        </authorList>
    </citation>
    <scope>IDENTIFICATION</scope>
</reference>
<organism evidence="3 4">
    <name type="scientific">Oryzias melastigma</name>
    <name type="common">Marine medaka</name>
    <dbReference type="NCBI Taxonomy" id="30732"/>
    <lineage>
        <taxon>Eukaryota</taxon>
        <taxon>Metazoa</taxon>
        <taxon>Chordata</taxon>
        <taxon>Craniata</taxon>
        <taxon>Vertebrata</taxon>
        <taxon>Euteleostomi</taxon>
        <taxon>Actinopterygii</taxon>
        <taxon>Neopterygii</taxon>
        <taxon>Teleostei</taxon>
        <taxon>Neoteleostei</taxon>
        <taxon>Acanthomorphata</taxon>
        <taxon>Ovalentaria</taxon>
        <taxon>Atherinomorphae</taxon>
        <taxon>Beloniformes</taxon>
        <taxon>Adrianichthyidae</taxon>
        <taxon>Oryziinae</taxon>
        <taxon>Oryzias</taxon>
    </lineage>
</organism>
<dbReference type="Ensembl" id="ENSOMET00000018824.1">
    <property type="protein sequence ID" value="ENSOMEP00000011679.1"/>
    <property type="gene ID" value="ENSOMEG00000012996.1"/>
</dbReference>
<dbReference type="InterPro" id="IPR016187">
    <property type="entry name" value="CTDL_fold"/>
</dbReference>
<dbReference type="InterPro" id="IPR001304">
    <property type="entry name" value="C-type_lectin-like"/>
</dbReference>
<dbReference type="GeneTree" id="ENSGT01100000263473"/>